<keyword evidence="3" id="KW-1185">Reference proteome</keyword>
<dbReference type="InterPro" id="IPR023214">
    <property type="entry name" value="HAD_sf"/>
</dbReference>
<dbReference type="InterPro" id="IPR036412">
    <property type="entry name" value="HAD-like_sf"/>
</dbReference>
<dbReference type="PRINTS" id="PR00413">
    <property type="entry name" value="HADHALOGNASE"/>
</dbReference>
<reference evidence="2 3" key="1">
    <citation type="journal article" date="2019" name="ACS Chem. Biol.">
        <title>Identification and Mobilization of a Cryptic Antibiotic Biosynthesis Gene Locus from a Human-Pathogenic Nocardia Isolate.</title>
        <authorList>
            <person name="Herisse M."/>
            <person name="Ishida K."/>
            <person name="Porter J.L."/>
            <person name="Howden B."/>
            <person name="Hertweck C."/>
            <person name="Stinear T.P."/>
            <person name="Pidot S.J."/>
        </authorList>
    </citation>
    <scope>NUCLEOTIDE SEQUENCE [LARGE SCALE GENOMIC DNA]</scope>
    <source>
        <strain evidence="2 3">AUSMDU00012717</strain>
    </source>
</reference>
<dbReference type="GO" id="GO:0016787">
    <property type="term" value="F:hydrolase activity"/>
    <property type="evidence" value="ECO:0007669"/>
    <property type="project" value="UniProtKB-KW"/>
</dbReference>
<gene>
    <name evidence="2" type="ORF">F5544_14100</name>
</gene>
<dbReference type="EMBL" id="CP046172">
    <property type="protein sequence ID" value="QIS10707.1"/>
    <property type="molecule type" value="Genomic_DNA"/>
</dbReference>
<evidence type="ECO:0000313" key="3">
    <source>
        <dbReference type="Proteomes" id="UP000503540"/>
    </source>
</evidence>
<dbReference type="AlphaFoldDB" id="A0A6G9YCA8"/>
<name>A0A6G9YCA8_9NOCA</name>
<dbReference type="SFLD" id="SFLDG01129">
    <property type="entry name" value="C1.5:_HAD__Beta-PGM__Phosphata"/>
    <property type="match status" value="1"/>
</dbReference>
<keyword evidence="2" id="KW-0378">Hydrolase</keyword>
<dbReference type="SFLD" id="SFLDS00003">
    <property type="entry name" value="Haloacid_Dehalogenase"/>
    <property type="match status" value="1"/>
</dbReference>
<feature type="region of interest" description="Disordered" evidence="1">
    <location>
        <begin position="1"/>
        <end position="55"/>
    </location>
</feature>
<dbReference type="SUPFAM" id="SSF56784">
    <property type="entry name" value="HAD-like"/>
    <property type="match status" value="1"/>
</dbReference>
<proteinExistence type="predicted"/>
<dbReference type="Pfam" id="PF00702">
    <property type="entry name" value="Hydrolase"/>
    <property type="match status" value="1"/>
</dbReference>
<organism evidence="2 3">
    <name type="scientific">Nocardia arthritidis</name>
    <dbReference type="NCBI Taxonomy" id="228602"/>
    <lineage>
        <taxon>Bacteria</taxon>
        <taxon>Bacillati</taxon>
        <taxon>Actinomycetota</taxon>
        <taxon>Actinomycetes</taxon>
        <taxon>Mycobacteriales</taxon>
        <taxon>Nocardiaceae</taxon>
        <taxon>Nocardia</taxon>
    </lineage>
</organism>
<accession>A0A6G9YCA8</accession>
<feature type="compositionally biased region" description="Basic residues" evidence="1">
    <location>
        <begin position="32"/>
        <end position="45"/>
    </location>
</feature>
<sequence length="300" mass="33302">MAVPGGPGQNRLRPRGQLRRRAAGRCREGKGHSRIRRGTRSRSRRTASGAGQSGMNGPNFRTVLWDLDGTLIGLRRRTFRMLMPAVAAWWFRDLVAPHRFLLAFGGALKPVRANDSTESNTDLMVRLLAERLRIDRAVAGMRFHDLAVHGFSLLRWCFPPVPAAVHTVGLLRAARIGQVIATNPLWPRETVETRLRWGGYDPAAFELITSGDTMRRSKPSIEFYRELLDRLGARPRDCVMIGNDAANDAPAAELGIPVFLVNVPESDVPQQYSSTGLVTTGDWSRLHGWLGIEEKSCSSS</sequence>
<dbReference type="Gene3D" id="3.40.50.1000">
    <property type="entry name" value="HAD superfamily/HAD-like"/>
    <property type="match status" value="1"/>
</dbReference>
<dbReference type="InterPro" id="IPR006439">
    <property type="entry name" value="HAD-SF_hydro_IA"/>
</dbReference>
<dbReference type="KEGG" id="nah:F5544_14100"/>
<evidence type="ECO:0000256" key="1">
    <source>
        <dbReference type="SAM" id="MobiDB-lite"/>
    </source>
</evidence>
<feature type="compositionally biased region" description="Basic residues" evidence="1">
    <location>
        <begin position="12"/>
        <end position="24"/>
    </location>
</feature>
<protein>
    <submittedName>
        <fullName evidence="2">HAD family hydrolase</fullName>
    </submittedName>
</protein>
<dbReference type="Proteomes" id="UP000503540">
    <property type="component" value="Chromosome"/>
</dbReference>
<evidence type="ECO:0000313" key="2">
    <source>
        <dbReference type="EMBL" id="QIS10707.1"/>
    </source>
</evidence>